<dbReference type="EMBL" id="KI691635">
    <property type="protein sequence ID" value="ETM52357.1"/>
    <property type="molecule type" value="Genomic_DNA"/>
</dbReference>
<accession>W2NUJ8</accession>
<name>W2NUJ8_PHYNI</name>
<sequence length="117" mass="13469">FNCTWHNDAKAKHGKPSFEHLLGWAHPELQNPLRYGSVHRFVDGTFRMAPKGFHRFITLMVYDPLTELFVPLFFTLVTSQTQDLYKRLLQCIEFVAGVKPNPNDVVCDFEAALIFAV</sequence>
<organism evidence="1">
    <name type="scientific">Phytophthora nicotianae</name>
    <name type="common">Potato buckeye rot agent</name>
    <name type="synonym">Phytophthora parasitica</name>
    <dbReference type="NCBI Taxonomy" id="4792"/>
    <lineage>
        <taxon>Eukaryota</taxon>
        <taxon>Sar</taxon>
        <taxon>Stramenopiles</taxon>
        <taxon>Oomycota</taxon>
        <taxon>Peronosporomycetes</taxon>
        <taxon>Peronosporales</taxon>
        <taxon>Peronosporaceae</taxon>
        <taxon>Phytophthora</taxon>
    </lineage>
</organism>
<dbReference type="VEuPathDB" id="FungiDB:PPTG_20725"/>
<evidence type="ECO:0008006" key="2">
    <source>
        <dbReference type="Google" id="ProtNLM"/>
    </source>
</evidence>
<dbReference type="Proteomes" id="UP000054532">
    <property type="component" value="Unassembled WGS sequence"/>
</dbReference>
<evidence type="ECO:0000313" key="1">
    <source>
        <dbReference type="EMBL" id="ETM52357.1"/>
    </source>
</evidence>
<gene>
    <name evidence="1" type="ORF">L914_04010</name>
</gene>
<protein>
    <recommendedName>
        <fullName evidence="2">MULE transposase domain-containing protein</fullName>
    </recommendedName>
</protein>
<dbReference type="AlphaFoldDB" id="W2NUJ8"/>
<reference evidence="1" key="1">
    <citation type="submission" date="2013-11" db="EMBL/GenBank/DDBJ databases">
        <title>The Genome Sequence of Phytophthora parasitica IAC_01/95.</title>
        <authorList>
            <consortium name="The Broad Institute Genomics Platform"/>
            <person name="Russ C."/>
            <person name="Tyler B."/>
            <person name="Panabieres F."/>
            <person name="Shan W."/>
            <person name="Tripathy S."/>
            <person name="Grunwald N."/>
            <person name="Machado M."/>
            <person name="Johnson C.S."/>
            <person name="Arredondo F."/>
            <person name="Hong C."/>
            <person name="Coffey M."/>
            <person name="Young S.K."/>
            <person name="Zeng Q."/>
            <person name="Gargeya S."/>
            <person name="Fitzgerald M."/>
            <person name="Abouelleil A."/>
            <person name="Alvarado L."/>
            <person name="Chapman S.B."/>
            <person name="Gainer-Dewar J."/>
            <person name="Goldberg J."/>
            <person name="Griggs A."/>
            <person name="Gujja S."/>
            <person name="Hansen M."/>
            <person name="Howarth C."/>
            <person name="Imamovic A."/>
            <person name="Ireland A."/>
            <person name="Larimer J."/>
            <person name="McCowan C."/>
            <person name="Murphy C."/>
            <person name="Pearson M."/>
            <person name="Poon T.W."/>
            <person name="Priest M."/>
            <person name="Roberts A."/>
            <person name="Saif S."/>
            <person name="Shea T."/>
            <person name="Sykes S."/>
            <person name="Wortman J."/>
            <person name="Nusbaum C."/>
            <person name="Birren B."/>
        </authorList>
    </citation>
    <scope>NUCLEOTIDE SEQUENCE [LARGE SCALE GENOMIC DNA]</scope>
    <source>
        <strain evidence="1">IAC_01/95</strain>
    </source>
</reference>
<feature type="non-terminal residue" evidence="1">
    <location>
        <position position="1"/>
    </location>
</feature>
<proteinExistence type="predicted"/>